<gene>
    <name evidence="6" type="ORF">CF651_18445</name>
</gene>
<evidence type="ECO:0000313" key="6">
    <source>
        <dbReference type="EMBL" id="OXM84978.1"/>
    </source>
</evidence>
<sequence length="339" mass="37811">MNPFSNSSTKPMQYEPVAAKSILNPVKASSMPFDWSINPYRGCQHGCSFCYARSTHSFLGLEADDTFQRHILLKEGAPGVLREQLRKRQRSRKGLEGLGPVAIGTATDPYQQIEARAKLTRGCLEVLVEYQVPVTITTRSPLILRDLDLLKQLPVSSVNISLSTLNRTVWRQFEPFTPAPAQRLKMLKQLTDEGIPAGIFTAPILPYLTDQVEDLTELIASASEAGSQFVMPSFLRFSTSEVKVWFFQTLQQHYPHLVEKYARLYASSQSVPYSFRAPALEAIDRLLWRYPMRSRKPERQEAHLGTGPLRPDPAAAPSAETAAGAAGAECCEPVQLTLF</sequence>
<evidence type="ECO:0000256" key="4">
    <source>
        <dbReference type="SAM" id="MobiDB-lite"/>
    </source>
</evidence>
<keyword evidence="2" id="KW-0408">Iron</keyword>
<dbReference type="GO" id="GO:0051536">
    <property type="term" value="F:iron-sulfur cluster binding"/>
    <property type="evidence" value="ECO:0007669"/>
    <property type="project" value="UniProtKB-KW"/>
</dbReference>
<organism evidence="6 7">
    <name type="scientific">Paenibacillus rigui</name>
    <dbReference type="NCBI Taxonomy" id="554312"/>
    <lineage>
        <taxon>Bacteria</taxon>
        <taxon>Bacillati</taxon>
        <taxon>Bacillota</taxon>
        <taxon>Bacilli</taxon>
        <taxon>Bacillales</taxon>
        <taxon>Paenibacillaceae</taxon>
        <taxon>Paenibacillus</taxon>
    </lineage>
</organism>
<dbReference type="SFLD" id="SFLDS00029">
    <property type="entry name" value="Radical_SAM"/>
    <property type="match status" value="1"/>
</dbReference>
<evidence type="ECO:0000256" key="1">
    <source>
        <dbReference type="ARBA" id="ARBA00022723"/>
    </source>
</evidence>
<keyword evidence="7" id="KW-1185">Reference proteome</keyword>
<accession>A0A229UNJ2</accession>
<reference evidence="6 7" key="1">
    <citation type="submission" date="2017-07" db="EMBL/GenBank/DDBJ databases">
        <title>Genome sequencing and assembly of Paenibacillus rigui.</title>
        <authorList>
            <person name="Mayilraj S."/>
        </authorList>
    </citation>
    <scope>NUCLEOTIDE SEQUENCE [LARGE SCALE GENOMIC DNA]</scope>
    <source>
        <strain evidence="6 7">JCM 16352</strain>
    </source>
</reference>
<dbReference type="CDD" id="cd01335">
    <property type="entry name" value="Radical_SAM"/>
    <property type="match status" value="1"/>
</dbReference>
<dbReference type="InterPro" id="IPR007197">
    <property type="entry name" value="rSAM"/>
</dbReference>
<name>A0A229UNJ2_9BACL</name>
<proteinExistence type="predicted"/>
<evidence type="ECO:0000313" key="7">
    <source>
        <dbReference type="Proteomes" id="UP000215509"/>
    </source>
</evidence>
<dbReference type="OrthoDB" id="9785699at2"/>
<evidence type="ECO:0000256" key="3">
    <source>
        <dbReference type="ARBA" id="ARBA00023014"/>
    </source>
</evidence>
<evidence type="ECO:0000259" key="5">
    <source>
        <dbReference type="Pfam" id="PF04055"/>
    </source>
</evidence>
<comment type="caution">
    <text evidence="6">The sequence shown here is derived from an EMBL/GenBank/DDBJ whole genome shotgun (WGS) entry which is preliminary data.</text>
</comment>
<dbReference type="PANTHER" id="PTHR43432:SF3">
    <property type="entry name" value="SLR0285 PROTEIN"/>
    <property type="match status" value="1"/>
</dbReference>
<dbReference type="Proteomes" id="UP000215509">
    <property type="component" value="Unassembled WGS sequence"/>
</dbReference>
<keyword evidence="1" id="KW-0479">Metal-binding</keyword>
<dbReference type="EMBL" id="NMQW01000025">
    <property type="protein sequence ID" value="OXM84978.1"/>
    <property type="molecule type" value="Genomic_DNA"/>
</dbReference>
<dbReference type="Gene3D" id="3.80.30.30">
    <property type="match status" value="1"/>
</dbReference>
<dbReference type="GO" id="GO:0003824">
    <property type="term" value="F:catalytic activity"/>
    <property type="evidence" value="ECO:0007669"/>
    <property type="project" value="InterPro"/>
</dbReference>
<dbReference type="SFLD" id="SFLDG01084">
    <property type="entry name" value="Uncharacterised_Radical_SAM_Su"/>
    <property type="match status" value="1"/>
</dbReference>
<feature type="domain" description="Radical SAM core" evidence="5">
    <location>
        <begin position="37"/>
        <end position="218"/>
    </location>
</feature>
<evidence type="ECO:0000256" key="2">
    <source>
        <dbReference type="ARBA" id="ARBA00023004"/>
    </source>
</evidence>
<feature type="region of interest" description="Disordered" evidence="4">
    <location>
        <begin position="298"/>
        <end position="321"/>
    </location>
</feature>
<dbReference type="InterPro" id="IPR040086">
    <property type="entry name" value="MJ0683-like"/>
</dbReference>
<dbReference type="Pfam" id="PF04055">
    <property type="entry name" value="Radical_SAM"/>
    <property type="match status" value="1"/>
</dbReference>
<protein>
    <submittedName>
        <fullName evidence="6">Radical SAM protein</fullName>
    </submittedName>
</protein>
<dbReference type="GO" id="GO:0046872">
    <property type="term" value="F:metal ion binding"/>
    <property type="evidence" value="ECO:0007669"/>
    <property type="project" value="UniProtKB-KW"/>
</dbReference>
<dbReference type="SUPFAM" id="SSF102114">
    <property type="entry name" value="Radical SAM enzymes"/>
    <property type="match status" value="1"/>
</dbReference>
<dbReference type="PANTHER" id="PTHR43432">
    <property type="entry name" value="SLR0285 PROTEIN"/>
    <property type="match status" value="1"/>
</dbReference>
<dbReference type="AlphaFoldDB" id="A0A229UNJ2"/>
<dbReference type="InterPro" id="IPR058240">
    <property type="entry name" value="rSAM_sf"/>
</dbReference>
<keyword evidence="3" id="KW-0411">Iron-sulfur</keyword>